<dbReference type="KEGG" id="tsy:THSYN_09050"/>
<protein>
    <submittedName>
        <fullName evidence="1">Uncharacterized protein</fullName>
    </submittedName>
</protein>
<sequence length="113" mass="12317">MIKALVRAFSPETARFYEAVEGCLSVDLSDLPTCATDRDSRGVSHGGEWRPFRCAGPLHKRPQSSSQPAAIFWSPRLQPWSCPSKAEALDSVRELAGTMIEAAQALSIIASDR</sequence>
<dbReference type="Proteomes" id="UP000232638">
    <property type="component" value="Chromosome"/>
</dbReference>
<evidence type="ECO:0000313" key="2">
    <source>
        <dbReference type="Proteomes" id="UP000232638"/>
    </source>
</evidence>
<gene>
    <name evidence="1" type="ORF">THSYN_09050</name>
</gene>
<dbReference type="EMBL" id="CP020370">
    <property type="protein sequence ID" value="AUB81086.1"/>
    <property type="molecule type" value="Genomic_DNA"/>
</dbReference>
<accession>A0A2K8U670</accession>
<dbReference type="AlphaFoldDB" id="A0A2K8U670"/>
<keyword evidence="2" id="KW-1185">Reference proteome</keyword>
<reference evidence="1 2" key="1">
    <citation type="submission" date="2017-03" db="EMBL/GenBank/DDBJ databases">
        <title>Complete genome sequence of Candidatus 'Thiodictyon syntrophicum' sp. nov. strain Cad16T, a photolithoautotroph purple sulfur bacterium isolated from an alpine meromictic lake.</title>
        <authorList>
            <person name="Luedin S.M."/>
            <person name="Pothier J.F."/>
            <person name="Danza F."/>
            <person name="Storelli N."/>
            <person name="Wittwer M."/>
            <person name="Tonolla M."/>
        </authorList>
    </citation>
    <scope>NUCLEOTIDE SEQUENCE [LARGE SCALE GENOMIC DNA]</scope>
    <source>
        <strain evidence="1 2">Cad16T</strain>
    </source>
</reference>
<evidence type="ECO:0000313" key="1">
    <source>
        <dbReference type="EMBL" id="AUB81086.1"/>
    </source>
</evidence>
<organism evidence="1 2">
    <name type="scientific">Candidatus Thiodictyon syntrophicum</name>
    <dbReference type="NCBI Taxonomy" id="1166950"/>
    <lineage>
        <taxon>Bacteria</taxon>
        <taxon>Pseudomonadati</taxon>
        <taxon>Pseudomonadota</taxon>
        <taxon>Gammaproteobacteria</taxon>
        <taxon>Chromatiales</taxon>
        <taxon>Chromatiaceae</taxon>
        <taxon>Thiodictyon</taxon>
    </lineage>
</organism>
<name>A0A2K8U670_9GAMM</name>
<proteinExistence type="predicted"/>